<evidence type="ECO:0000313" key="4">
    <source>
        <dbReference type="EMBL" id="NMM61454.1"/>
    </source>
</evidence>
<evidence type="ECO:0000256" key="2">
    <source>
        <dbReference type="ARBA" id="ARBA00022927"/>
    </source>
</evidence>
<dbReference type="Proteomes" id="UP000537131">
    <property type="component" value="Unassembled WGS sequence"/>
</dbReference>
<evidence type="ECO:0000313" key="5">
    <source>
        <dbReference type="Proteomes" id="UP000537131"/>
    </source>
</evidence>
<keyword evidence="3" id="KW-0175">Coiled coil</keyword>
<dbReference type="GO" id="GO:0015031">
    <property type="term" value="P:protein transport"/>
    <property type="evidence" value="ECO:0007669"/>
    <property type="project" value="UniProtKB-KW"/>
</dbReference>
<keyword evidence="4" id="KW-0966">Cell projection</keyword>
<reference evidence="4 5" key="1">
    <citation type="submission" date="2020-06" db="EMBL/GenBank/DDBJ databases">
        <title>Complete Genome Sequence of Clostridium muelleri sp. nov. P21T, an Acid-Alcohol Producing Acetogen Isolated from Old Hay.</title>
        <authorList>
            <person name="Duncan K.E."/>
            <person name="Tanner R.S."/>
        </authorList>
    </citation>
    <scope>NUCLEOTIDE SEQUENCE [LARGE SCALE GENOMIC DNA]</scope>
    <source>
        <strain evidence="4 5">P21</strain>
    </source>
</reference>
<dbReference type="PANTHER" id="PTHR34982">
    <property type="entry name" value="YOP PROTEINS TRANSLOCATION PROTEIN L"/>
    <property type="match status" value="1"/>
</dbReference>
<protein>
    <submittedName>
        <fullName evidence="4">Flagellar assembly protein FliH</fullName>
    </submittedName>
</protein>
<keyword evidence="1" id="KW-0813">Transport</keyword>
<dbReference type="AlphaFoldDB" id="A0A7Y0HL15"/>
<dbReference type="PANTHER" id="PTHR34982:SF1">
    <property type="entry name" value="FLAGELLAR ASSEMBLY PROTEIN FLIH"/>
    <property type="match status" value="1"/>
</dbReference>
<dbReference type="RefSeq" id="WP_169296058.1">
    <property type="nucleotide sequence ID" value="NZ_JABBNI010000004.1"/>
</dbReference>
<dbReference type="EMBL" id="JABBNI010000004">
    <property type="protein sequence ID" value="NMM61454.1"/>
    <property type="molecule type" value="Genomic_DNA"/>
</dbReference>
<feature type="coiled-coil region" evidence="3">
    <location>
        <begin position="107"/>
        <end position="156"/>
    </location>
</feature>
<keyword evidence="4" id="KW-0282">Flagellum</keyword>
<sequence>MQSSYRIIKSTSVASDGLKKIVTEFETQESVEQKNLAETNAKTFIDSYESLAKTMVENARVQSDKLISKAFEEAERLQKEACEKGYNKGYNEGLQKGSEDGFNKAYEEGYKENIEKAEKEGQIIKDNADNILRTCKVEKERYLKEKEEEIRELIVNCVESILKREVKDKDGLNDVIFEALSRVKNTKTFIIKSNETYCEELKNKVELWKEQLPFRGDIFIIPDKDVEIGKAIIERENGKIIVSIDGAIEKVKEIVLKDQ</sequence>
<keyword evidence="4" id="KW-0969">Cilium</keyword>
<accession>A0A7Y0HL15</accession>
<dbReference type="GO" id="GO:0005829">
    <property type="term" value="C:cytosol"/>
    <property type="evidence" value="ECO:0007669"/>
    <property type="project" value="TreeGrafter"/>
</dbReference>
<gene>
    <name evidence="4" type="ORF">HBE96_01800</name>
</gene>
<evidence type="ECO:0000256" key="1">
    <source>
        <dbReference type="ARBA" id="ARBA00022448"/>
    </source>
</evidence>
<evidence type="ECO:0000256" key="3">
    <source>
        <dbReference type="SAM" id="Coils"/>
    </source>
</evidence>
<keyword evidence="2" id="KW-0653">Protein transport</keyword>
<keyword evidence="5" id="KW-1185">Reference proteome</keyword>
<proteinExistence type="predicted"/>
<organism evidence="4 5">
    <name type="scientific">Clostridium muellerianum</name>
    <dbReference type="NCBI Taxonomy" id="2716538"/>
    <lineage>
        <taxon>Bacteria</taxon>
        <taxon>Bacillati</taxon>
        <taxon>Bacillota</taxon>
        <taxon>Clostridia</taxon>
        <taxon>Eubacteriales</taxon>
        <taxon>Clostridiaceae</taxon>
        <taxon>Clostridium</taxon>
    </lineage>
</organism>
<name>A0A7Y0HL15_9CLOT</name>
<dbReference type="InterPro" id="IPR051472">
    <property type="entry name" value="T3SS_Stator/FliH"/>
</dbReference>
<comment type="caution">
    <text evidence="4">The sequence shown here is derived from an EMBL/GenBank/DDBJ whole genome shotgun (WGS) entry which is preliminary data.</text>
</comment>